<feature type="region of interest" description="Disordered" evidence="1">
    <location>
        <begin position="1"/>
        <end position="63"/>
    </location>
</feature>
<reference evidence="2 3" key="2">
    <citation type="journal article" date="2016" name="Science">
        <title>A bacterium that degrades and assimilates poly(ethylene terephthalate).</title>
        <authorList>
            <person name="Yoshida S."/>
            <person name="Hiraga K."/>
            <person name="Takehana T."/>
            <person name="Taniguchi I."/>
            <person name="Yamaji H."/>
            <person name="Maeda Y."/>
            <person name="Toyohara K."/>
            <person name="Miyamoto K."/>
            <person name="Kimura Y."/>
            <person name="Oda K."/>
        </authorList>
    </citation>
    <scope>NUCLEOTIDE SEQUENCE [LARGE SCALE GENOMIC DNA]</scope>
    <source>
        <strain evidence="3">NBRC 110686 / TISTR 2288 / 201-F6</strain>
    </source>
</reference>
<dbReference type="AlphaFoldDB" id="A0A0K8P5F6"/>
<accession>A0A0K8P5F6</accession>
<name>A0A0K8P5F6_PISS1</name>
<dbReference type="EMBL" id="BBYR01000047">
    <property type="protein sequence ID" value="GAP37440.1"/>
    <property type="molecule type" value="Genomic_DNA"/>
</dbReference>
<dbReference type="STRING" id="1547922.ISF6_3295"/>
<proteinExistence type="predicted"/>
<gene>
    <name evidence="2" type="ORF">ISF6_3295</name>
</gene>
<sequence length="63" mass="6265">MRHPASSSLASSSLSAPAAAHAGGLGRVRPRAGEGGSRKTPRGGVGRDADRAATRKGQMKGTP</sequence>
<evidence type="ECO:0000256" key="1">
    <source>
        <dbReference type="SAM" id="MobiDB-lite"/>
    </source>
</evidence>
<organism evidence="2 3">
    <name type="scientific">Piscinibacter sakaiensis</name>
    <name type="common">Ideonella sakaiensis</name>
    <dbReference type="NCBI Taxonomy" id="1547922"/>
    <lineage>
        <taxon>Bacteria</taxon>
        <taxon>Pseudomonadati</taxon>
        <taxon>Pseudomonadota</taxon>
        <taxon>Betaproteobacteria</taxon>
        <taxon>Burkholderiales</taxon>
        <taxon>Sphaerotilaceae</taxon>
        <taxon>Piscinibacter</taxon>
    </lineage>
</organism>
<evidence type="ECO:0000313" key="3">
    <source>
        <dbReference type="Proteomes" id="UP000037660"/>
    </source>
</evidence>
<reference evidence="3" key="1">
    <citation type="submission" date="2015-07" db="EMBL/GenBank/DDBJ databases">
        <title>Discovery of a poly(ethylene terephthalate assimilation.</title>
        <authorList>
            <person name="Yoshida S."/>
            <person name="Hiraga K."/>
            <person name="Takehana T."/>
            <person name="Taniguchi I."/>
            <person name="Yamaji H."/>
            <person name="Maeda Y."/>
            <person name="Toyohara K."/>
            <person name="Miyamoto K."/>
            <person name="Kimura Y."/>
            <person name="Oda K."/>
        </authorList>
    </citation>
    <scope>NUCLEOTIDE SEQUENCE [LARGE SCALE GENOMIC DNA]</scope>
    <source>
        <strain evidence="3">NBRC 110686 / TISTR 2288 / 201-F6</strain>
    </source>
</reference>
<comment type="caution">
    <text evidence="2">The sequence shown here is derived from an EMBL/GenBank/DDBJ whole genome shotgun (WGS) entry which is preliminary data.</text>
</comment>
<protein>
    <submittedName>
        <fullName evidence="2">Uncharacterized protein</fullName>
    </submittedName>
</protein>
<evidence type="ECO:0000313" key="2">
    <source>
        <dbReference type="EMBL" id="GAP37440.1"/>
    </source>
</evidence>
<dbReference type="Proteomes" id="UP000037660">
    <property type="component" value="Unassembled WGS sequence"/>
</dbReference>
<feature type="compositionally biased region" description="Low complexity" evidence="1">
    <location>
        <begin position="1"/>
        <end position="22"/>
    </location>
</feature>
<keyword evidence="3" id="KW-1185">Reference proteome</keyword>